<dbReference type="GO" id="GO:0016829">
    <property type="term" value="F:lyase activity"/>
    <property type="evidence" value="ECO:0007669"/>
    <property type="project" value="UniProtKB-KW"/>
</dbReference>
<dbReference type="InterPro" id="IPR015422">
    <property type="entry name" value="PyrdxlP-dep_Trfase_small"/>
</dbReference>
<evidence type="ECO:0000313" key="6">
    <source>
        <dbReference type="Proteomes" id="UP000321726"/>
    </source>
</evidence>
<dbReference type="RefSeq" id="WP_073435285.1">
    <property type="nucleotide sequence ID" value="NZ_BJXU01000053.1"/>
</dbReference>
<evidence type="ECO:0000256" key="1">
    <source>
        <dbReference type="ARBA" id="ARBA00022898"/>
    </source>
</evidence>
<dbReference type="STRING" id="44933.SAMN05660971_02252"/>
<dbReference type="Gene3D" id="3.40.640.10">
    <property type="entry name" value="Type I PLP-dependent aspartate aminotransferase-like (Major domain)"/>
    <property type="match status" value="1"/>
</dbReference>
<keyword evidence="4" id="KW-0456">Lyase</keyword>
<dbReference type="Proteomes" id="UP000321726">
    <property type="component" value="Unassembled WGS sequence"/>
</dbReference>
<name>A0A1M7GAL4_9GAMM</name>
<feature type="domain" description="Aminotransferase class V" evidence="2">
    <location>
        <begin position="43"/>
        <end position="244"/>
    </location>
</feature>
<gene>
    <name evidence="3" type="ORF">HCU01_16590</name>
    <name evidence="4" type="ORF">SAMN05660971_02252</name>
</gene>
<evidence type="ECO:0000313" key="4">
    <source>
        <dbReference type="EMBL" id="SHM12977.1"/>
    </source>
</evidence>
<evidence type="ECO:0000259" key="2">
    <source>
        <dbReference type="Pfam" id="PF00266"/>
    </source>
</evidence>
<organism evidence="4 5">
    <name type="scientific">Halomonas cupida</name>
    <dbReference type="NCBI Taxonomy" id="44933"/>
    <lineage>
        <taxon>Bacteria</taxon>
        <taxon>Pseudomonadati</taxon>
        <taxon>Pseudomonadota</taxon>
        <taxon>Gammaproteobacteria</taxon>
        <taxon>Oceanospirillales</taxon>
        <taxon>Halomonadaceae</taxon>
        <taxon>Halomonas</taxon>
    </lineage>
</organism>
<proteinExistence type="predicted"/>
<dbReference type="EMBL" id="FRCA01000005">
    <property type="protein sequence ID" value="SHM12977.1"/>
    <property type="molecule type" value="Genomic_DNA"/>
</dbReference>
<reference evidence="3 6" key="2">
    <citation type="submission" date="2019-07" db="EMBL/GenBank/DDBJ databases">
        <title>Whole genome shotgun sequence of Halomonas cupida NBRC 102219.</title>
        <authorList>
            <person name="Hosoyama A."/>
            <person name="Uohara A."/>
            <person name="Ohji S."/>
            <person name="Ichikawa N."/>
        </authorList>
    </citation>
    <scope>NUCLEOTIDE SEQUENCE [LARGE SCALE GENOMIC DNA]</scope>
    <source>
        <strain evidence="3 6">NBRC 102219</strain>
    </source>
</reference>
<dbReference type="InterPro" id="IPR015424">
    <property type="entry name" value="PyrdxlP-dep_Trfase"/>
</dbReference>
<feature type="domain" description="Aminotransferase class V" evidence="2">
    <location>
        <begin position="334"/>
        <end position="420"/>
    </location>
</feature>
<dbReference type="InterPro" id="IPR000192">
    <property type="entry name" value="Aminotrans_V_dom"/>
</dbReference>
<dbReference type="AlphaFoldDB" id="A0A1M7GAL4"/>
<protein>
    <submittedName>
        <fullName evidence="3">Cysteine desulfurase-like protein</fullName>
    </submittedName>
    <submittedName>
        <fullName evidence="4">Selenocysteine lyase/Cysteine desulfurase</fullName>
    </submittedName>
</protein>
<reference evidence="4 5" key="1">
    <citation type="submission" date="2016-11" db="EMBL/GenBank/DDBJ databases">
        <authorList>
            <person name="Jaros S."/>
            <person name="Januszkiewicz K."/>
            <person name="Wedrychowicz H."/>
        </authorList>
    </citation>
    <scope>NUCLEOTIDE SEQUENCE [LARGE SCALE GENOMIC DNA]</scope>
    <source>
        <strain evidence="4 5">DSM 4740</strain>
    </source>
</reference>
<dbReference type="EMBL" id="BJXU01000053">
    <property type="protein sequence ID" value="GEN23710.1"/>
    <property type="molecule type" value="Genomic_DNA"/>
</dbReference>
<evidence type="ECO:0000313" key="5">
    <source>
        <dbReference type="Proteomes" id="UP000184123"/>
    </source>
</evidence>
<keyword evidence="1" id="KW-0663">Pyridoxal phosphate</keyword>
<accession>A0A1M7GAL4</accession>
<dbReference type="InterPro" id="IPR015421">
    <property type="entry name" value="PyrdxlP-dep_Trfase_major"/>
</dbReference>
<dbReference type="Proteomes" id="UP000184123">
    <property type="component" value="Unassembled WGS sequence"/>
</dbReference>
<keyword evidence="6" id="KW-1185">Reference proteome</keyword>
<dbReference type="PANTHER" id="PTHR43586">
    <property type="entry name" value="CYSTEINE DESULFURASE"/>
    <property type="match status" value="1"/>
</dbReference>
<dbReference type="SUPFAM" id="SSF53383">
    <property type="entry name" value="PLP-dependent transferases"/>
    <property type="match status" value="1"/>
</dbReference>
<sequence length="432" mass="46890">MTITPERVVRPETQSDGFSSELLSAIRERFHHVDQCPYTGKRVFFENAGGSLTLKAVVQRAAEVAAVPDNAHRDNDASRAIEQVVDDGRNALREFFGAGEGVIISGETGSECLFRLIRAAATAAVEGGSIVACELEHPSSFDGTAQWARRTHREWLTVPFDTTSGRVTAEHYAQVVRPDTRVATILHTSPVTGMAQDVAAIARAIRHIAPQCYIIVDGIQHAPHGDIDVANYGVDGYVVSMYKTFCQFNNGYAWLSPRLSCVDHDRLLGKPDDAWELGSRDPAAFAAVSEMVAYLAWLGGHFSAASRRERLLAAAHAMHAQEVALTTRLIHGSETQAGLARLPGVRLIGEADSPWREGVVSFAVEGRDAVEIVARLGEHGIRVHARKDDTFSGNILRPLGLPSVTRVSLAHYNTVDEVDACLKALGSILNDQ</sequence>
<dbReference type="Pfam" id="PF00266">
    <property type="entry name" value="Aminotran_5"/>
    <property type="match status" value="2"/>
</dbReference>
<evidence type="ECO:0000313" key="3">
    <source>
        <dbReference type="EMBL" id="GEN23710.1"/>
    </source>
</evidence>
<dbReference type="Gene3D" id="3.90.1150.10">
    <property type="entry name" value="Aspartate Aminotransferase, domain 1"/>
    <property type="match status" value="1"/>
</dbReference>